<keyword evidence="2" id="KW-1003">Cell membrane</keyword>
<evidence type="ECO:0000256" key="5">
    <source>
        <dbReference type="ARBA" id="ARBA00022692"/>
    </source>
</evidence>
<feature type="transmembrane region" description="Helical" evidence="8">
    <location>
        <begin position="20"/>
        <end position="39"/>
    </location>
</feature>
<feature type="transmembrane region" description="Helical" evidence="8">
    <location>
        <begin position="162"/>
        <end position="181"/>
    </location>
</feature>
<dbReference type="GO" id="GO:0016776">
    <property type="term" value="F:phosphotransferase activity, phosphate group as acceptor"/>
    <property type="evidence" value="ECO:0007669"/>
    <property type="project" value="TreeGrafter"/>
</dbReference>
<evidence type="ECO:0000256" key="1">
    <source>
        <dbReference type="ARBA" id="ARBA00004429"/>
    </source>
</evidence>
<dbReference type="SUPFAM" id="SSF53649">
    <property type="entry name" value="Alkaline phosphatase-like"/>
    <property type="match status" value="1"/>
</dbReference>
<keyword evidence="12" id="KW-1185">Reference proteome</keyword>
<dbReference type="InterPro" id="IPR012549">
    <property type="entry name" value="EptA-like_N"/>
</dbReference>
<evidence type="ECO:0000256" key="8">
    <source>
        <dbReference type="SAM" id="Phobius"/>
    </source>
</evidence>
<name>A0A0C2NGK9_9VIBR</name>
<feature type="domain" description="Sulfatase N-terminal" evidence="9">
    <location>
        <begin position="246"/>
        <end position="536"/>
    </location>
</feature>
<sequence>MNTLFSHRLAELFRIKASYARFTVIVALYFAVVLNLPIYKELHHIFAQMESVKLGFMLTIPLFFWAALTVIFNLLSWPYLTKPFFIILLMCSALVSYAGFNYGTIFDADMMTNIMQTDSSEASSYLSVYSVTWFVLLGILPSIFVASVSFQSESLLTLIAKKLLSITVAMVVIVAIAGVYYQDYASVGRNNSYLKKEIVPTQFVYSVGKYVKRTYFTTPVPYQTLGVDAQQSPQALNMAKTKPTLMVLVVGETARSQNYQLNGYPRQTNPFTAKLDVISYQGVRSCGTATAVSLPCMFSNLTHDNYDHDIANNQDNVIDILKRAGVAMVWEDDDGGDKGVAKHIEKQMMNRTRVDQTCDGSTCYDMVLLEDFAKNIDKQSGNRLLAMHLIGSHGPTYYKRYPQEMAEFQPDCPRADIENCTNEQIVNSYDNSIRYTDYVLSQIIERLTGLEDKYNTALIYLSDHGESLGEDGLYLHGAPYALAPDYQTTVPLIVWMSPGFKQSKHVNYDCLKQEAKKSDRYSHDNLFHSLLGIMDVETQVYQPELDLFSLCRQPIR</sequence>
<keyword evidence="5 8" id="KW-0812">Transmembrane</keyword>
<dbReference type="Pfam" id="PF08019">
    <property type="entry name" value="EptA_B_N"/>
    <property type="match status" value="1"/>
</dbReference>
<dbReference type="GO" id="GO:0016787">
    <property type="term" value="F:hydrolase activity"/>
    <property type="evidence" value="ECO:0007669"/>
    <property type="project" value="UniProtKB-KW"/>
</dbReference>
<dbReference type="PANTHER" id="PTHR30443">
    <property type="entry name" value="INNER MEMBRANE PROTEIN"/>
    <property type="match status" value="1"/>
</dbReference>
<dbReference type="EMBL" id="JTKH01000013">
    <property type="protein sequence ID" value="KII78691.1"/>
    <property type="molecule type" value="Genomic_DNA"/>
</dbReference>
<dbReference type="NCBIfam" id="NF028537">
    <property type="entry name" value="P_eth_NH2_trans"/>
    <property type="match status" value="1"/>
</dbReference>
<dbReference type="STRING" id="1461322.OJ16_09570"/>
<proteinExistence type="predicted"/>
<evidence type="ECO:0000256" key="2">
    <source>
        <dbReference type="ARBA" id="ARBA00022475"/>
    </source>
</evidence>
<dbReference type="OrthoDB" id="9786870at2"/>
<dbReference type="GO" id="GO:0005886">
    <property type="term" value="C:plasma membrane"/>
    <property type="evidence" value="ECO:0007669"/>
    <property type="project" value="UniProtKB-SubCell"/>
</dbReference>
<feature type="domain" description="Phosphoethanolamine transferase N-terminal" evidence="10">
    <location>
        <begin position="65"/>
        <end position="215"/>
    </location>
</feature>
<keyword evidence="11" id="KW-0378">Hydrolase</keyword>
<evidence type="ECO:0000259" key="10">
    <source>
        <dbReference type="Pfam" id="PF08019"/>
    </source>
</evidence>
<evidence type="ECO:0000256" key="3">
    <source>
        <dbReference type="ARBA" id="ARBA00022519"/>
    </source>
</evidence>
<feature type="transmembrane region" description="Helical" evidence="8">
    <location>
        <begin position="54"/>
        <end position="77"/>
    </location>
</feature>
<dbReference type="PANTHER" id="PTHR30443:SF0">
    <property type="entry name" value="PHOSPHOETHANOLAMINE TRANSFERASE EPTA"/>
    <property type="match status" value="1"/>
</dbReference>
<accession>A0A0C2JWY9</accession>
<dbReference type="GO" id="GO:0009244">
    <property type="term" value="P:lipopolysaccharide core region biosynthetic process"/>
    <property type="evidence" value="ECO:0007669"/>
    <property type="project" value="TreeGrafter"/>
</dbReference>
<keyword evidence="7 8" id="KW-0472">Membrane</keyword>
<gene>
    <name evidence="11" type="ORF">OJ16_09570</name>
</gene>
<organism evidence="11 12">
    <name type="scientific">Vibrio renipiscarius</name>
    <dbReference type="NCBI Taxonomy" id="1461322"/>
    <lineage>
        <taxon>Bacteria</taxon>
        <taxon>Pseudomonadati</taxon>
        <taxon>Pseudomonadota</taxon>
        <taxon>Gammaproteobacteria</taxon>
        <taxon>Vibrionales</taxon>
        <taxon>Vibrionaceae</taxon>
        <taxon>Vibrio</taxon>
    </lineage>
</organism>
<evidence type="ECO:0000313" key="12">
    <source>
        <dbReference type="Proteomes" id="UP000031672"/>
    </source>
</evidence>
<dbReference type="CDD" id="cd16017">
    <property type="entry name" value="LptA"/>
    <property type="match status" value="1"/>
</dbReference>
<keyword evidence="6 8" id="KW-1133">Transmembrane helix</keyword>
<dbReference type="InterPro" id="IPR058130">
    <property type="entry name" value="PEA_transf_C"/>
</dbReference>
<feature type="transmembrane region" description="Helical" evidence="8">
    <location>
        <begin position="126"/>
        <end position="150"/>
    </location>
</feature>
<evidence type="ECO:0000259" key="9">
    <source>
        <dbReference type="Pfam" id="PF00884"/>
    </source>
</evidence>
<dbReference type="Gene3D" id="3.40.720.10">
    <property type="entry name" value="Alkaline Phosphatase, subunit A"/>
    <property type="match status" value="1"/>
</dbReference>
<reference evidence="11 12" key="1">
    <citation type="submission" date="2014-11" db="EMBL/GenBank/DDBJ databases">
        <title>Draft Genome Sequence of Vibrio piscirenalis strains CECT 8603T and CECT 8604, two marine Gammaproteobacterium isolated from cultured gilthead sea bream (Sparus aurata).</title>
        <authorList>
            <person name="Arahal D.R."/>
            <person name="Rodrigo-Torres L."/>
            <person name="Lucena T."/>
            <person name="Pujalte M.J."/>
        </authorList>
    </citation>
    <scope>NUCLEOTIDE SEQUENCE [LARGE SCALE GENOMIC DNA]</scope>
    <source>
        <strain evidence="11 12">DCR 1-4-2</strain>
    </source>
</reference>
<protein>
    <submittedName>
        <fullName evidence="11">Hydrolase</fullName>
    </submittedName>
</protein>
<comment type="subcellular location">
    <subcellularLocation>
        <location evidence="1">Cell inner membrane</location>
        <topology evidence="1">Multi-pass membrane protein</topology>
    </subcellularLocation>
</comment>
<feature type="transmembrane region" description="Helical" evidence="8">
    <location>
        <begin position="84"/>
        <end position="106"/>
    </location>
</feature>
<dbReference type="Proteomes" id="UP000031672">
    <property type="component" value="Unassembled WGS sequence"/>
</dbReference>
<dbReference type="Pfam" id="PF00884">
    <property type="entry name" value="Sulfatase"/>
    <property type="match status" value="1"/>
</dbReference>
<dbReference type="InterPro" id="IPR017850">
    <property type="entry name" value="Alkaline_phosphatase_core_sf"/>
</dbReference>
<accession>A0A0C2NGK9</accession>
<comment type="caution">
    <text evidence="11">The sequence shown here is derived from an EMBL/GenBank/DDBJ whole genome shotgun (WGS) entry which is preliminary data.</text>
</comment>
<evidence type="ECO:0000256" key="6">
    <source>
        <dbReference type="ARBA" id="ARBA00022989"/>
    </source>
</evidence>
<dbReference type="RefSeq" id="WP_040989812.1">
    <property type="nucleotide sequence ID" value="NZ_JTKH01000013.1"/>
</dbReference>
<evidence type="ECO:0000313" key="11">
    <source>
        <dbReference type="EMBL" id="KII78691.1"/>
    </source>
</evidence>
<evidence type="ECO:0000256" key="4">
    <source>
        <dbReference type="ARBA" id="ARBA00022679"/>
    </source>
</evidence>
<evidence type="ECO:0000256" key="7">
    <source>
        <dbReference type="ARBA" id="ARBA00023136"/>
    </source>
</evidence>
<dbReference type="AlphaFoldDB" id="A0A0C2NGK9"/>
<keyword evidence="3" id="KW-0997">Cell inner membrane</keyword>
<dbReference type="InterPro" id="IPR040423">
    <property type="entry name" value="PEA_transferase"/>
</dbReference>
<keyword evidence="4" id="KW-0808">Transferase</keyword>
<dbReference type="InterPro" id="IPR000917">
    <property type="entry name" value="Sulfatase_N"/>
</dbReference>